<evidence type="ECO:0000313" key="2">
    <source>
        <dbReference type="EMBL" id="MEA5360876.1"/>
    </source>
</evidence>
<accession>A0ABU5R6H2</accession>
<dbReference type="Proteomes" id="UP001304298">
    <property type="component" value="Unassembled WGS sequence"/>
</dbReference>
<dbReference type="InterPro" id="IPR039708">
    <property type="entry name" value="MT1774/Rv1733c-like"/>
</dbReference>
<sequence>MRVVRVSRRVRPEAWVLVVLGLLAAASVVVVGLLSAADYGRLASSAAADAHARHLVVAQLRPDIPAGRAPGAASGLKAVTATWSAPDGQPRRGVVEVSGGVAVPKSVQVWTDRMGRQVAPPLSGSEVFVTAVLGGVLWESVALAVLGGVYLISRRLLGWWPPNTTWV</sequence>
<comment type="caution">
    <text evidence="2">The sequence shown here is derived from an EMBL/GenBank/DDBJ whole genome shotgun (WGS) entry which is preliminary data.</text>
</comment>
<reference evidence="2 3" key="1">
    <citation type="submission" date="2023-12" db="EMBL/GenBank/DDBJ databases">
        <title>Amycolatopsis sp. V23-08.</title>
        <authorList>
            <person name="Somphong A."/>
        </authorList>
    </citation>
    <scope>NUCLEOTIDE SEQUENCE [LARGE SCALE GENOMIC DNA]</scope>
    <source>
        <strain evidence="2 3">V23-08</strain>
    </source>
</reference>
<dbReference type="RefSeq" id="WP_323327398.1">
    <property type="nucleotide sequence ID" value="NZ_JAYFSI010000002.1"/>
</dbReference>
<dbReference type="PANTHER" id="PTHR42305">
    <property type="entry name" value="MEMBRANE PROTEIN RV1733C-RELATED"/>
    <property type="match status" value="1"/>
</dbReference>
<evidence type="ECO:0008006" key="4">
    <source>
        <dbReference type="Google" id="ProtNLM"/>
    </source>
</evidence>
<evidence type="ECO:0000256" key="1">
    <source>
        <dbReference type="SAM" id="Phobius"/>
    </source>
</evidence>
<feature type="transmembrane region" description="Helical" evidence="1">
    <location>
        <begin position="127"/>
        <end position="152"/>
    </location>
</feature>
<keyword evidence="1" id="KW-1133">Transmembrane helix</keyword>
<keyword evidence="1" id="KW-0472">Membrane</keyword>
<feature type="transmembrane region" description="Helical" evidence="1">
    <location>
        <begin position="12"/>
        <end position="34"/>
    </location>
</feature>
<gene>
    <name evidence="2" type="ORF">VA596_15115</name>
</gene>
<keyword evidence="3" id="KW-1185">Reference proteome</keyword>
<organism evidence="2 3">
    <name type="scientific">Amycolatopsis heterodermiae</name>
    <dbReference type="NCBI Taxonomy" id="3110235"/>
    <lineage>
        <taxon>Bacteria</taxon>
        <taxon>Bacillati</taxon>
        <taxon>Actinomycetota</taxon>
        <taxon>Actinomycetes</taxon>
        <taxon>Pseudonocardiales</taxon>
        <taxon>Pseudonocardiaceae</taxon>
        <taxon>Amycolatopsis</taxon>
    </lineage>
</organism>
<keyword evidence="1" id="KW-0812">Transmembrane</keyword>
<proteinExistence type="predicted"/>
<dbReference type="EMBL" id="JAYFSI010000002">
    <property type="protein sequence ID" value="MEA5360876.1"/>
    <property type="molecule type" value="Genomic_DNA"/>
</dbReference>
<name>A0ABU5R6H2_9PSEU</name>
<evidence type="ECO:0000313" key="3">
    <source>
        <dbReference type="Proteomes" id="UP001304298"/>
    </source>
</evidence>
<dbReference type="PANTHER" id="PTHR42305:SF1">
    <property type="entry name" value="MEMBRANE PROTEIN RV1733C-RELATED"/>
    <property type="match status" value="1"/>
</dbReference>
<protein>
    <recommendedName>
        <fullName evidence="4">Transmembrane protein</fullName>
    </recommendedName>
</protein>